<evidence type="ECO:0000259" key="1">
    <source>
        <dbReference type="SMART" id="SM00458"/>
    </source>
</evidence>
<gene>
    <name evidence="2" type="ORF">NHF51_00145</name>
</gene>
<protein>
    <submittedName>
        <fullName evidence="2">Ricin-type beta-trefoil lectin domain protein</fullName>
    </submittedName>
</protein>
<dbReference type="RefSeq" id="WP_252995334.1">
    <property type="nucleotide sequence ID" value="NZ_CP099717.1"/>
</dbReference>
<dbReference type="Pfam" id="PF00652">
    <property type="entry name" value="Ricin_B_lectin"/>
    <property type="match status" value="1"/>
</dbReference>
<sequence>MHHHTFTLHSCVLALAALLLGGCALQPKPKDLLMAAAPKSSMAAAPATIVTSGGFCVTLSEQGTLLTQPCDQSLSQQFSWDAGALQLAQRCLIANGADELAMADCQDGSRQWQWQDDRLFNRQASLCLDVAGSRHKPAVPLRLAECFGGANQSFEWKRSGSMLDLLSLENLAW</sequence>
<feature type="domain" description="Ricin B lectin" evidence="1">
    <location>
        <begin position="46"/>
        <end position="157"/>
    </location>
</feature>
<dbReference type="PROSITE" id="PS50231">
    <property type="entry name" value="RICIN_B_LECTIN"/>
    <property type="match status" value="1"/>
</dbReference>
<evidence type="ECO:0000313" key="2">
    <source>
        <dbReference type="EMBL" id="USV57663.1"/>
    </source>
</evidence>
<keyword evidence="3" id="KW-1185">Reference proteome</keyword>
<reference evidence="2" key="1">
    <citation type="submission" date="2022-06" db="EMBL/GenBank/DDBJ databases">
        <title>Complete Genome of Aeromonas sp. Strain SOD01 Isolated from an Urban Freshwater Stream.</title>
        <authorList>
            <person name="Williams L.E."/>
            <person name="Brysgel T."/>
            <person name="Capestro E.M."/>
            <person name="Foltz G.V."/>
            <person name="Gardner A.E."/>
            <person name="Ingrassia J."/>
            <person name="Peterson E."/>
            <person name="Arruda J."/>
            <person name="Flaherty I."/>
            <person name="Hunt M."/>
            <person name="Pappas G."/>
            <person name="Ramsaran S."/>
            <person name="Rocha M."/>
        </authorList>
    </citation>
    <scope>NUCLEOTIDE SEQUENCE</scope>
    <source>
        <strain evidence="2">SOD01</strain>
    </source>
</reference>
<name>A0AAE9MHK5_9GAMM</name>
<dbReference type="Proteomes" id="UP001056890">
    <property type="component" value="Chromosome"/>
</dbReference>
<accession>A0AAE9MHK5</accession>
<dbReference type="AlphaFoldDB" id="A0AAE9MHK5"/>
<dbReference type="SUPFAM" id="SSF50370">
    <property type="entry name" value="Ricin B-like lectins"/>
    <property type="match status" value="1"/>
</dbReference>
<dbReference type="SMART" id="SM00458">
    <property type="entry name" value="RICIN"/>
    <property type="match status" value="1"/>
</dbReference>
<organism evidence="2 3">
    <name type="scientific">Aeromonas encheleia</name>
    <dbReference type="NCBI Taxonomy" id="73010"/>
    <lineage>
        <taxon>Bacteria</taxon>
        <taxon>Pseudomonadati</taxon>
        <taxon>Pseudomonadota</taxon>
        <taxon>Gammaproteobacteria</taxon>
        <taxon>Aeromonadales</taxon>
        <taxon>Aeromonadaceae</taxon>
        <taxon>Aeromonas</taxon>
    </lineage>
</organism>
<dbReference type="InterPro" id="IPR000772">
    <property type="entry name" value="Ricin_B_lectin"/>
</dbReference>
<evidence type="ECO:0000313" key="3">
    <source>
        <dbReference type="Proteomes" id="UP001056890"/>
    </source>
</evidence>
<dbReference type="Gene3D" id="2.80.10.50">
    <property type="match status" value="1"/>
</dbReference>
<dbReference type="EMBL" id="CP099717">
    <property type="protein sequence ID" value="USV57663.1"/>
    <property type="molecule type" value="Genomic_DNA"/>
</dbReference>
<dbReference type="InterPro" id="IPR035992">
    <property type="entry name" value="Ricin_B-like_lectins"/>
</dbReference>
<proteinExistence type="predicted"/>